<dbReference type="EMBL" id="VSRR010010310">
    <property type="protein sequence ID" value="MPC51639.1"/>
    <property type="molecule type" value="Genomic_DNA"/>
</dbReference>
<feature type="region of interest" description="Disordered" evidence="1">
    <location>
        <begin position="30"/>
        <end position="51"/>
    </location>
</feature>
<reference evidence="2 3" key="1">
    <citation type="submission" date="2019-05" db="EMBL/GenBank/DDBJ databases">
        <title>Another draft genome of Portunus trituberculatus and its Hox gene families provides insights of decapod evolution.</title>
        <authorList>
            <person name="Jeong J.-H."/>
            <person name="Song I."/>
            <person name="Kim S."/>
            <person name="Choi T."/>
            <person name="Kim D."/>
            <person name="Ryu S."/>
            <person name="Kim W."/>
        </authorList>
    </citation>
    <scope>NUCLEOTIDE SEQUENCE [LARGE SCALE GENOMIC DNA]</scope>
    <source>
        <tissue evidence="2">Muscle</tissue>
    </source>
</reference>
<proteinExistence type="predicted"/>
<comment type="caution">
    <text evidence="2">The sequence shown here is derived from an EMBL/GenBank/DDBJ whole genome shotgun (WGS) entry which is preliminary data.</text>
</comment>
<sequence>MENPRKSPRQTFYLDINIRLKRLTHTHFTTHQESINIKSRPSVSPTRLKHT</sequence>
<name>A0A5B7G283_PORTR</name>
<dbReference type="AlphaFoldDB" id="A0A5B7G283"/>
<evidence type="ECO:0000256" key="1">
    <source>
        <dbReference type="SAM" id="MobiDB-lite"/>
    </source>
</evidence>
<keyword evidence="3" id="KW-1185">Reference proteome</keyword>
<dbReference type="Proteomes" id="UP000324222">
    <property type="component" value="Unassembled WGS sequence"/>
</dbReference>
<accession>A0A5B7G283</accession>
<organism evidence="2 3">
    <name type="scientific">Portunus trituberculatus</name>
    <name type="common">Swimming crab</name>
    <name type="synonym">Neptunus trituberculatus</name>
    <dbReference type="NCBI Taxonomy" id="210409"/>
    <lineage>
        <taxon>Eukaryota</taxon>
        <taxon>Metazoa</taxon>
        <taxon>Ecdysozoa</taxon>
        <taxon>Arthropoda</taxon>
        <taxon>Crustacea</taxon>
        <taxon>Multicrustacea</taxon>
        <taxon>Malacostraca</taxon>
        <taxon>Eumalacostraca</taxon>
        <taxon>Eucarida</taxon>
        <taxon>Decapoda</taxon>
        <taxon>Pleocyemata</taxon>
        <taxon>Brachyura</taxon>
        <taxon>Eubrachyura</taxon>
        <taxon>Portunoidea</taxon>
        <taxon>Portunidae</taxon>
        <taxon>Portuninae</taxon>
        <taxon>Portunus</taxon>
    </lineage>
</organism>
<evidence type="ECO:0000313" key="3">
    <source>
        <dbReference type="Proteomes" id="UP000324222"/>
    </source>
</evidence>
<gene>
    <name evidence="2" type="ORF">E2C01_045490</name>
</gene>
<protein>
    <submittedName>
        <fullName evidence="2">Uncharacterized protein</fullName>
    </submittedName>
</protein>
<evidence type="ECO:0000313" key="2">
    <source>
        <dbReference type="EMBL" id="MPC51639.1"/>
    </source>
</evidence>
<feature type="compositionally biased region" description="Polar residues" evidence="1">
    <location>
        <begin position="30"/>
        <end position="45"/>
    </location>
</feature>